<feature type="signal peptide" evidence="2">
    <location>
        <begin position="1"/>
        <end position="24"/>
    </location>
</feature>
<gene>
    <name evidence="3" type="ORF">BCF58_2446</name>
</gene>
<comment type="caution">
    <text evidence="3">The sequence shown here is derived from an EMBL/GenBank/DDBJ whole genome shotgun (WGS) entry which is preliminary data.</text>
</comment>
<organism evidence="3 4">
    <name type="scientific">Chryseobacterium defluvii</name>
    <dbReference type="NCBI Taxonomy" id="160396"/>
    <lineage>
        <taxon>Bacteria</taxon>
        <taxon>Pseudomonadati</taxon>
        <taxon>Bacteroidota</taxon>
        <taxon>Flavobacteriia</taxon>
        <taxon>Flavobacteriales</taxon>
        <taxon>Weeksellaceae</taxon>
        <taxon>Chryseobacterium group</taxon>
        <taxon>Chryseobacterium</taxon>
    </lineage>
</organism>
<evidence type="ECO:0000256" key="2">
    <source>
        <dbReference type="SAM" id="SignalP"/>
    </source>
</evidence>
<accession>A0A495SA43</accession>
<dbReference type="EMBL" id="RBXB01000003">
    <property type="protein sequence ID" value="RKS96026.1"/>
    <property type="molecule type" value="Genomic_DNA"/>
</dbReference>
<protein>
    <recommendedName>
        <fullName evidence="5">Signal peptidase</fullName>
    </recommendedName>
</protein>
<evidence type="ECO:0008006" key="5">
    <source>
        <dbReference type="Google" id="ProtNLM"/>
    </source>
</evidence>
<dbReference type="AlphaFoldDB" id="A0A495SA43"/>
<reference evidence="3 4" key="1">
    <citation type="submission" date="2018-10" db="EMBL/GenBank/DDBJ databases">
        <title>Genomic Encyclopedia of Archaeal and Bacterial Type Strains, Phase II (KMG-II): from individual species to whole genera.</title>
        <authorList>
            <person name="Goeker M."/>
        </authorList>
    </citation>
    <scope>NUCLEOTIDE SEQUENCE [LARGE SCALE GENOMIC DNA]</scope>
    <source>
        <strain evidence="3 4">DSM 14219</strain>
    </source>
</reference>
<name>A0A495SA43_9FLAO</name>
<keyword evidence="1" id="KW-0812">Transmembrane</keyword>
<evidence type="ECO:0000313" key="4">
    <source>
        <dbReference type="Proteomes" id="UP000272428"/>
    </source>
</evidence>
<keyword evidence="1" id="KW-1133">Transmembrane helix</keyword>
<evidence type="ECO:0000256" key="1">
    <source>
        <dbReference type="SAM" id="Phobius"/>
    </source>
</evidence>
<feature type="transmembrane region" description="Helical" evidence="1">
    <location>
        <begin position="46"/>
        <end position="62"/>
    </location>
</feature>
<keyword evidence="2" id="KW-0732">Signal</keyword>
<dbReference type="RefSeq" id="WP_121462079.1">
    <property type="nucleotide sequence ID" value="NZ_RBXB01000003.1"/>
</dbReference>
<sequence>MKTINKLVTSAFFLSAVSIINAQAVTNPGGGGVVGPGAPASPVDMYIYALSGVAILFIVFFAKKIKRQKI</sequence>
<evidence type="ECO:0000313" key="3">
    <source>
        <dbReference type="EMBL" id="RKS96026.1"/>
    </source>
</evidence>
<dbReference type="Proteomes" id="UP000272428">
    <property type="component" value="Unassembled WGS sequence"/>
</dbReference>
<keyword evidence="1" id="KW-0472">Membrane</keyword>
<keyword evidence="4" id="KW-1185">Reference proteome</keyword>
<dbReference type="OrthoDB" id="1274917at2"/>
<feature type="chain" id="PRO_5019749284" description="Signal peptidase" evidence="2">
    <location>
        <begin position="25"/>
        <end position="70"/>
    </location>
</feature>
<proteinExistence type="predicted"/>